<sequence>MDELRWRVYGADHEEGTGPDPGHAYRELVGGPLDGLLLDVTGWTPGELATGAGLVTEIGRFGPGGRAWYTPRDADPGRWDWQGDSP</sequence>
<name>A0A6G4X3F2_9ACTN</name>
<evidence type="ECO:0000313" key="3">
    <source>
        <dbReference type="Proteomes" id="UP000477722"/>
    </source>
</evidence>
<dbReference type="Proteomes" id="UP000477722">
    <property type="component" value="Unassembled WGS sequence"/>
</dbReference>
<comment type="caution">
    <text evidence="2">The sequence shown here is derived from an EMBL/GenBank/DDBJ whole genome shotgun (WGS) entry which is preliminary data.</text>
</comment>
<protein>
    <submittedName>
        <fullName evidence="2">Uncharacterized protein</fullName>
    </submittedName>
</protein>
<proteinExistence type="predicted"/>
<keyword evidence="3" id="KW-1185">Reference proteome</keyword>
<organism evidence="2 3">
    <name type="scientific">Streptomyces boncukensis</name>
    <dbReference type="NCBI Taxonomy" id="2711219"/>
    <lineage>
        <taxon>Bacteria</taxon>
        <taxon>Bacillati</taxon>
        <taxon>Actinomycetota</taxon>
        <taxon>Actinomycetes</taxon>
        <taxon>Kitasatosporales</taxon>
        <taxon>Streptomycetaceae</taxon>
        <taxon>Streptomyces</taxon>
    </lineage>
</organism>
<dbReference type="EMBL" id="JAAKZZ010000352">
    <property type="protein sequence ID" value="NGO71783.1"/>
    <property type="molecule type" value="Genomic_DNA"/>
</dbReference>
<accession>A0A6G4X3F2</accession>
<feature type="region of interest" description="Disordered" evidence="1">
    <location>
        <begin position="67"/>
        <end position="86"/>
    </location>
</feature>
<gene>
    <name evidence="2" type="ORF">G5C65_26210</name>
</gene>
<reference evidence="2 3" key="1">
    <citation type="submission" date="2020-02" db="EMBL/GenBank/DDBJ databases">
        <title>Whole-genome analyses of novel actinobacteria.</title>
        <authorList>
            <person name="Sahin N."/>
            <person name="Tatar D."/>
        </authorList>
    </citation>
    <scope>NUCLEOTIDE SEQUENCE [LARGE SCALE GENOMIC DNA]</scope>
    <source>
        <strain evidence="2 3">SB3404</strain>
    </source>
</reference>
<dbReference type="RefSeq" id="WP_165301410.1">
    <property type="nucleotide sequence ID" value="NZ_JAAKZZ010000352.1"/>
</dbReference>
<dbReference type="AlphaFoldDB" id="A0A6G4X3F2"/>
<evidence type="ECO:0000313" key="2">
    <source>
        <dbReference type="EMBL" id="NGO71783.1"/>
    </source>
</evidence>
<evidence type="ECO:0000256" key="1">
    <source>
        <dbReference type="SAM" id="MobiDB-lite"/>
    </source>
</evidence>